<evidence type="ECO:0000256" key="2">
    <source>
        <dbReference type="ARBA" id="ARBA00008404"/>
    </source>
</evidence>
<evidence type="ECO:0000256" key="3">
    <source>
        <dbReference type="SAM" id="Phobius"/>
    </source>
</evidence>
<dbReference type="AlphaFoldDB" id="A0A9D0ZB67"/>
<accession>A0A9D0ZB67</accession>
<protein>
    <submittedName>
        <fullName evidence="4">Monovalent cation/H(+) antiporter subunit G</fullName>
    </submittedName>
</protein>
<proteinExistence type="inferred from homology"/>
<dbReference type="GO" id="GO:0015385">
    <property type="term" value="F:sodium:proton antiporter activity"/>
    <property type="evidence" value="ECO:0007669"/>
    <property type="project" value="TreeGrafter"/>
</dbReference>
<gene>
    <name evidence="4" type="ORF">IAB73_03285</name>
</gene>
<reference evidence="4" key="1">
    <citation type="submission" date="2020-10" db="EMBL/GenBank/DDBJ databases">
        <authorList>
            <person name="Gilroy R."/>
        </authorList>
    </citation>
    <scope>NUCLEOTIDE SEQUENCE</scope>
    <source>
        <strain evidence="4">ChiSxjej2B14-6234</strain>
    </source>
</reference>
<dbReference type="Pfam" id="PF03334">
    <property type="entry name" value="PhaG_MnhG_YufB"/>
    <property type="match status" value="1"/>
</dbReference>
<comment type="subcellular location">
    <subcellularLocation>
        <location evidence="1">Membrane</location>
        <topology evidence="1">Multi-pass membrane protein</topology>
    </subcellularLocation>
</comment>
<dbReference type="PANTHER" id="PTHR34703">
    <property type="entry name" value="ANTIPORTER SUBUNIT MNHG2-RELATED"/>
    <property type="match status" value="1"/>
</dbReference>
<comment type="caution">
    <text evidence="4">The sequence shown here is derived from an EMBL/GenBank/DDBJ whole genome shotgun (WGS) entry which is preliminary data.</text>
</comment>
<sequence>MLEYLRFALSAALMACGLFVLMVGVVGVYRFRYVLNRMHAAAMNDTLGILFVLLSLIVAEGATFTSLKLVLVILMLWITSPVSSHLVCRLEITTNEHIEREMEVHK</sequence>
<feature type="transmembrane region" description="Helical" evidence="3">
    <location>
        <begin position="50"/>
        <end position="78"/>
    </location>
</feature>
<organism evidence="4 5">
    <name type="scientific">Candidatus Onthenecus intestinigallinarum</name>
    <dbReference type="NCBI Taxonomy" id="2840875"/>
    <lineage>
        <taxon>Bacteria</taxon>
        <taxon>Bacillati</taxon>
        <taxon>Bacillota</taxon>
        <taxon>Clostridia</taxon>
        <taxon>Eubacteriales</taxon>
        <taxon>Candidatus Onthenecus</taxon>
    </lineage>
</organism>
<evidence type="ECO:0000313" key="4">
    <source>
        <dbReference type="EMBL" id="HIQ71218.1"/>
    </source>
</evidence>
<feature type="transmembrane region" description="Helical" evidence="3">
    <location>
        <begin position="6"/>
        <end position="29"/>
    </location>
</feature>
<dbReference type="EMBL" id="DVFJ01000009">
    <property type="protein sequence ID" value="HIQ71218.1"/>
    <property type="molecule type" value="Genomic_DNA"/>
</dbReference>
<comment type="similarity">
    <text evidence="2">Belongs to the CPA3 antiporters (TC 2.A.63) subunit G family.</text>
</comment>
<dbReference type="Proteomes" id="UP000886887">
    <property type="component" value="Unassembled WGS sequence"/>
</dbReference>
<dbReference type="PANTHER" id="PTHR34703:SF1">
    <property type="entry name" value="ANTIPORTER SUBUNIT MNHG2-RELATED"/>
    <property type="match status" value="1"/>
</dbReference>
<keyword evidence="3" id="KW-1133">Transmembrane helix</keyword>
<keyword evidence="3" id="KW-0472">Membrane</keyword>
<reference evidence="4" key="2">
    <citation type="journal article" date="2021" name="PeerJ">
        <title>Extensive microbial diversity within the chicken gut microbiome revealed by metagenomics and culture.</title>
        <authorList>
            <person name="Gilroy R."/>
            <person name="Ravi A."/>
            <person name="Getino M."/>
            <person name="Pursley I."/>
            <person name="Horton D.L."/>
            <person name="Alikhan N.F."/>
            <person name="Baker D."/>
            <person name="Gharbi K."/>
            <person name="Hall N."/>
            <person name="Watson M."/>
            <person name="Adriaenssens E.M."/>
            <person name="Foster-Nyarko E."/>
            <person name="Jarju S."/>
            <person name="Secka A."/>
            <person name="Antonio M."/>
            <person name="Oren A."/>
            <person name="Chaudhuri R.R."/>
            <person name="La Ragione R."/>
            <person name="Hildebrand F."/>
            <person name="Pallen M.J."/>
        </authorList>
    </citation>
    <scope>NUCLEOTIDE SEQUENCE</scope>
    <source>
        <strain evidence="4">ChiSxjej2B14-6234</strain>
    </source>
</reference>
<evidence type="ECO:0000256" key="1">
    <source>
        <dbReference type="ARBA" id="ARBA00004141"/>
    </source>
</evidence>
<dbReference type="InterPro" id="IPR005133">
    <property type="entry name" value="PhaG_MnhG_YufB"/>
</dbReference>
<name>A0A9D0ZB67_9FIRM</name>
<keyword evidence="3" id="KW-0812">Transmembrane</keyword>
<evidence type="ECO:0000313" key="5">
    <source>
        <dbReference type="Proteomes" id="UP000886887"/>
    </source>
</evidence>